<reference evidence="2" key="1">
    <citation type="submission" date="2017-04" db="EMBL/GenBank/DDBJ databases">
        <authorList>
            <person name="Varghese N."/>
            <person name="Submissions S."/>
        </authorList>
    </citation>
    <scope>NUCLEOTIDE SEQUENCE [LARGE SCALE GENOMIC DNA]</scope>
    <source>
        <strain evidence="2">DSM 20463</strain>
    </source>
</reference>
<dbReference type="STRING" id="573058.SAMN00017477_0903"/>
<dbReference type="Proteomes" id="UP000192368">
    <property type="component" value="Unassembled WGS sequence"/>
</dbReference>
<dbReference type="RefSeq" id="WP_084230540.1">
    <property type="nucleotide sequence ID" value="NZ_FWWR01000009.1"/>
</dbReference>
<accession>A0A1W1UZJ0</accession>
<gene>
    <name evidence="1" type="ORF">SAMN00017477_0903</name>
</gene>
<evidence type="ECO:0000313" key="2">
    <source>
        <dbReference type="Proteomes" id="UP000192368"/>
    </source>
</evidence>
<organism evidence="1 2">
    <name type="scientific">Peptoniphilus asaccharolyticus DSM 20463</name>
    <dbReference type="NCBI Taxonomy" id="573058"/>
    <lineage>
        <taxon>Bacteria</taxon>
        <taxon>Bacillati</taxon>
        <taxon>Bacillota</taxon>
        <taxon>Tissierellia</taxon>
        <taxon>Tissierellales</taxon>
        <taxon>Peptoniphilaceae</taxon>
        <taxon>Peptoniphilus</taxon>
    </lineage>
</organism>
<sequence>MKLEKFLEKTAAYYLTIKNRQGFTNANDYLKDCFTNYYMTEHEEELAELVCDYINEKYLEDNVLGKMEQYVNNNEVDTKKLEDLIAIMEELI</sequence>
<protein>
    <submittedName>
        <fullName evidence="1">Uncharacterized protein</fullName>
    </submittedName>
</protein>
<evidence type="ECO:0000313" key="1">
    <source>
        <dbReference type="EMBL" id="SMB86486.1"/>
    </source>
</evidence>
<keyword evidence="2" id="KW-1185">Reference proteome</keyword>
<proteinExistence type="predicted"/>
<name>A0A1W1UZJ0_PEPAS</name>
<dbReference type="EMBL" id="FWWR01000009">
    <property type="protein sequence ID" value="SMB86486.1"/>
    <property type="molecule type" value="Genomic_DNA"/>
</dbReference>
<dbReference type="AlphaFoldDB" id="A0A1W1UZJ0"/>